<keyword evidence="3" id="KW-1185">Reference proteome</keyword>
<name>A0A8J6D895_9ROSI</name>
<feature type="region of interest" description="Disordered" evidence="1">
    <location>
        <begin position="1"/>
        <end position="20"/>
    </location>
</feature>
<gene>
    <name evidence="2" type="ORF">CXB51_012607</name>
</gene>
<evidence type="ECO:0000256" key="1">
    <source>
        <dbReference type="SAM" id="MobiDB-lite"/>
    </source>
</evidence>
<organism evidence="2 3">
    <name type="scientific">Gossypium anomalum</name>
    <dbReference type="NCBI Taxonomy" id="47600"/>
    <lineage>
        <taxon>Eukaryota</taxon>
        <taxon>Viridiplantae</taxon>
        <taxon>Streptophyta</taxon>
        <taxon>Embryophyta</taxon>
        <taxon>Tracheophyta</taxon>
        <taxon>Spermatophyta</taxon>
        <taxon>Magnoliopsida</taxon>
        <taxon>eudicotyledons</taxon>
        <taxon>Gunneridae</taxon>
        <taxon>Pentapetalae</taxon>
        <taxon>rosids</taxon>
        <taxon>malvids</taxon>
        <taxon>Malvales</taxon>
        <taxon>Malvaceae</taxon>
        <taxon>Malvoideae</taxon>
        <taxon>Gossypium</taxon>
    </lineage>
</organism>
<dbReference type="OrthoDB" id="10482422at2759"/>
<dbReference type="AlphaFoldDB" id="A0A8J6D895"/>
<comment type="caution">
    <text evidence="2">The sequence shown here is derived from an EMBL/GenBank/DDBJ whole genome shotgun (WGS) entry which is preliminary data.</text>
</comment>
<reference evidence="2 3" key="1">
    <citation type="journal article" date="2021" name="bioRxiv">
        <title>The Gossypium anomalum genome as a resource for cotton improvement and evolutionary analysis of hybrid incompatibility.</title>
        <authorList>
            <person name="Grover C.E."/>
            <person name="Yuan D."/>
            <person name="Arick M.A."/>
            <person name="Miller E.R."/>
            <person name="Hu G."/>
            <person name="Peterson D.G."/>
            <person name="Wendel J.F."/>
            <person name="Udall J.A."/>
        </authorList>
    </citation>
    <scope>NUCLEOTIDE SEQUENCE [LARGE SCALE GENOMIC DNA]</scope>
    <source>
        <strain evidence="2">JFW-Udall</strain>
        <tissue evidence="2">Leaf</tissue>
    </source>
</reference>
<dbReference type="Proteomes" id="UP000701853">
    <property type="component" value="Chromosome 5"/>
</dbReference>
<evidence type="ECO:0000313" key="3">
    <source>
        <dbReference type="Proteomes" id="UP000701853"/>
    </source>
</evidence>
<proteinExistence type="predicted"/>
<dbReference type="EMBL" id="JAHUZN010000005">
    <property type="protein sequence ID" value="KAG8494798.1"/>
    <property type="molecule type" value="Genomic_DNA"/>
</dbReference>
<accession>A0A8J6D895</accession>
<evidence type="ECO:0000313" key="2">
    <source>
        <dbReference type="EMBL" id="KAG8494798.1"/>
    </source>
</evidence>
<protein>
    <submittedName>
        <fullName evidence="2">Uncharacterized protein</fullName>
    </submittedName>
</protein>
<sequence length="41" mass="4528">MENEDDPDSLLGPISMTEETPATTYSCENLGIERRGGVGRW</sequence>